<dbReference type="PANTHER" id="PTHR35936">
    <property type="entry name" value="MEMBRANE-BOUND LYTIC MUREIN TRANSGLYCOSYLASE F"/>
    <property type="match status" value="1"/>
</dbReference>
<reference evidence="7 8" key="1">
    <citation type="submission" date="2017-10" db="EMBL/GenBank/DDBJ databases">
        <title>Genome announcement of Methylocella silvestris TVC from permafrost.</title>
        <authorList>
            <person name="Wang J."/>
            <person name="Geng K."/>
            <person name="Ul-Haque F."/>
            <person name="Crombie A.T."/>
            <person name="Street L.E."/>
            <person name="Wookey P.A."/>
            <person name="Murrell J.C."/>
            <person name="Pratscher J."/>
        </authorList>
    </citation>
    <scope>NUCLEOTIDE SEQUENCE [LARGE SCALE GENOMIC DNA]</scope>
    <source>
        <strain evidence="7 8">TVC</strain>
    </source>
</reference>
<dbReference type="AlphaFoldDB" id="A0A2J7TFE4"/>
<dbReference type="InterPro" id="IPR001638">
    <property type="entry name" value="Solute-binding_3/MltF_N"/>
</dbReference>
<evidence type="ECO:0000256" key="5">
    <source>
        <dbReference type="SAM" id="SignalP"/>
    </source>
</evidence>
<comment type="subcellular location">
    <subcellularLocation>
        <location evidence="1">Cell envelope</location>
    </subcellularLocation>
</comment>
<comment type="similarity">
    <text evidence="2 4">Belongs to the bacterial solute-binding protein 3 family.</text>
</comment>
<feature type="domain" description="Solute-binding protein family 3/N-terminal" evidence="6">
    <location>
        <begin position="65"/>
        <end position="293"/>
    </location>
</feature>
<evidence type="ECO:0000259" key="6">
    <source>
        <dbReference type="SMART" id="SM00062"/>
    </source>
</evidence>
<dbReference type="InterPro" id="IPR018313">
    <property type="entry name" value="SBP_3_CS"/>
</dbReference>
<evidence type="ECO:0000256" key="4">
    <source>
        <dbReference type="RuleBase" id="RU003744"/>
    </source>
</evidence>
<dbReference type="OrthoDB" id="9796586at2"/>
<dbReference type="Proteomes" id="UP000236286">
    <property type="component" value="Unassembled WGS sequence"/>
</dbReference>
<dbReference type="PROSITE" id="PS01039">
    <property type="entry name" value="SBP_BACTERIAL_3"/>
    <property type="match status" value="1"/>
</dbReference>
<dbReference type="Gene3D" id="3.40.190.10">
    <property type="entry name" value="Periplasmic binding protein-like II"/>
    <property type="match status" value="2"/>
</dbReference>
<keyword evidence="3 5" id="KW-0732">Signal</keyword>
<evidence type="ECO:0000256" key="3">
    <source>
        <dbReference type="ARBA" id="ARBA00022729"/>
    </source>
</evidence>
<dbReference type="SUPFAM" id="SSF53850">
    <property type="entry name" value="Periplasmic binding protein-like II"/>
    <property type="match status" value="1"/>
</dbReference>
<protein>
    <submittedName>
        <fullName evidence="7">ABC transporter substrate-binding protein</fullName>
    </submittedName>
</protein>
<accession>A0A2J7TFE4</accession>
<gene>
    <name evidence="7" type="ORF">CR492_13285</name>
</gene>
<evidence type="ECO:0000256" key="1">
    <source>
        <dbReference type="ARBA" id="ARBA00004196"/>
    </source>
</evidence>
<dbReference type="SMART" id="SM00062">
    <property type="entry name" value="PBPb"/>
    <property type="match status" value="1"/>
</dbReference>
<evidence type="ECO:0000313" key="8">
    <source>
        <dbReference type="Proteomes" id="UP000236286"/>
    </source>
</evidence>
<proteinExistence type="inferred from homology"/>
<dbReference type="Pfam" id="PF00497">
    <property type="entry name" value="SBP_bac_3"/>
    <property type="match status" value="1"/>
</dbReference>
<feature type="chain" id="PRO_5014397863" evidence="5">
    <location>
        <begin position="41"/>
        <end position="295"/>
    </location>
</feature>
<evidence type="ECO:0000256" key="2">
    <source>
        <dbReference type="ARBA" id="ARBA00010333"/>
    </source>
</evidence>
<dbReference type="RefSeq" id="WP_102844227.1">
    <property type="nucleotide sequence ID" value="NZ_PDZR01000015.1"/>
</dbReference>
<dbReference type="PANTHER" id="PTHR35936:SF35">
    <property type="entry name" value="L-CYSTINE-BINDING PROTEIN TCYJ"/>
    <property type="match status" value="1"/>
</dbReference>
<feature type="signal peptide" evidence="5">
    <location>
        <begin position="1"/>
        <end position="40"/>
    </location>
</feature>
<organism evidence="7 8">
    <name type="scientific">Methylocella silvestris</name>
    <dbReference type="NCBI Taxonomy" id="199596"/>
    <lineage>
        <taxon>Bacteria</taxon>
        <taxon>Pseudomonadati</taxon>
        <taxon>Pseudomonadota</taxon>
        <taxon>Alphaproteobacteria</taxon>
        <taxon>Hyphomicrobiales</taxon>
        <taxon>Beijerinckiaceae</taxon>
        <taxon>Methylocella</taxon>
    </lineage>
</organism>
<comment type="caution">
    <text evidence="7">The sequence shown here is derived from an EMBL/GenBank/DDBJ whole genome shotgun (WGS) entry which is preliminary data.</text>
</comment>
<evidence type="ECO:0000313" key="7">
    <source>
        <dbReference type="EMBL" id="PNG25488.1"/>
    </source>
</evidence>
<dbReference type="EMBL" id="PDZR01000015">
    <property type="protein sequence ID" value="PNG25488.1"/>
    <property type="molecule type" value="Genomic_DNA"/>
</dbReference>
<sequence>MSDLRLNIQYIRRIPFRARVRRAALLVVAAPLVWCAPALGDPTFAPSFFDPHARPSKPDLGNLHSLRFLTDSDYPPFHFEMPDGALAGFDIDLARAICETLKLSCTIQARRFDTLVDALKADEGDAIIASLKIDAKARETLDFTVPYAKNPARFVRLRQTQLGEASPETLRGKFIGVIARTAHEAYLDAYFKGSVRKTFDSQTALTDALKNGDVDVIFGDGAALSVWLQGPAARDCCAFSGGSFLESHFFGDGVGIALKKDNPALRQALDYALADLWARGVYTDLYLKYFPLGFY</sequence>
<name>A0A2J7TFE4_METSI</name>
<dbReference type="GO" id="GO:0030313">
    <property type="term" value="C:cell envelope"/>
    <property type="evidence" value="ECO:0007669"/>
    <property type="project" value="UniProtKB-SubCell"/>
</dbReference>